<evidence type="ECO:0000256" key="3">
    <source>
        <dbReference type="ARBA" id="ARBA00023163"/>
    </source>
</evidence>
<dbReference type="InterPro" id="IPR000524">
    <property type="entry name" value="Tscrpt_reg_HTH_GntR"/>
</dbReference>
<gene>
    <name evidence="5" type="ORF">HUO07_21095</name>
</gene>
<evidence type="ECO:0000256" key="1">
    <source>
        <dbReference type="ARBA" id="ARBA00023015"/>
    </source>
</evidence>
<organism evidence="5 6">
    <name type="scientific">Vreelandella maris</name>
    <dbReference type="NCBI Taxonomy" id="2729617"/>
    <lineage>
        <taxon>Bacteria</taxon>
        <taxon>Pseudomonadati</taxon>
        <taxon>Pseudomonadota</taxon>
        <taxon>Gammaproteobacteria</taxon>
        <taxon>Oceanospirillales</taxon>
        <taxon>Halomonadaceae</taxon>
        <taxon>Vreelandella</taxon>
    </lineage>
</organism>
<keyword evidence="2" id="KW-0238">DNA-binding</keyword>
<feature type="domain" description="HTH gntR-type" evidence="4">
    <location>
        <begin position="8"/>
        <end position="75"/>
    </location>
</feature>
<dbReference type="InterPro" id="IPR036388">
    <property type="entry name" value="WH-like_DNA-bd_sf"/>
</dbReference>
<dbReference type="InterPro" id="IPR008920">
    <property type="entry name" value="TF_FadR/GntR_C"/>
</dbReference>
<keyword evidence="6" id="KW-1185">Reference proteome</keyword>
<dbReference type="GO" id="GO:0003677">
    <property type="term" value="F:DNA binding"/>
    <property type="evidence" value="ECO:0007669"/>
    <property type="project" value="UniProtKB-KW"/>
</dbReference>
<dbReference type="Pfam" id="PF07729">
    <property type="entry name" value="FCD"/>
    <property type="match status" value="1"/>
</dbReference>
<dbReference type="EMBL" id="JABWCV010000051">
    <property type="protein sequence ID" value="NVF16618.1"/>
    <property type="molecule type" value="Genomic_DNA"/>
</dbReference>
<dbReference type="Gene3D" id="1.20.120.530">
    <property type="entry name" value="GntR ligand-binding domain-like"/>
    <property type="match status" value="1"/>
</dbReference>
<protein>
    <submittedName>
        <fullName evidence="5">GntR family transcriptional regulator</fullName>
    </submittedName>
</protein>
<keyword evidence="3" id="KW-0804">Transcription</keyword>
<dbReference type="PANTHER" id="PTHR43537">
    <property type="entry name" value="TRANSCRIPTIONAL REGULATOR, GNTR FAMILY"/>
    <property type="match status" value="1"/>
</dbReference>
<dbReference type="SUPFAM" id="SSF48008">
    <property type="entry name" value="GntR ligand-binding domain-like"/>
    <property type="match status" value="1"/>
</dbReference>
<dbReference type="SUPFAM" id="SSF46785">
    <property type="entry name" value="Winged helix' DNA-binding domain"/>
    <property type="match status" value="1"/>
</dbReference>
<dbReference type="Gene3D" id="1.10.10.10">
    <property type="entry name" value="Winged helix-like DNA-binding domain superfamily/Winged helix DNA-binding domain"/>
    <property type="match status" value="1"/>
</dbReference>
<evidence type="ECO:0000256" key="2">
    <source>
        <dbReference type="ARBA" id="ARBA00023125"/>
    </source>
</evidence>
<evidence type="ECO:0000313" key="5">
    <source>
        <dbReference type="EMBL" id="NVF16618.1"/>
    </source>
</evidence>
<dbReference type="InterPro" id="IPR011711">
    <property type="entry name" value="GntR_C"/>
</dbReference>
<dbReference type="GO" id="GO:0003700">
    <property type="term" value="F:DNA-binding transcription factor activity"/>
    <property type="evidence" value="ECO:0007669"/>
    <property type="project" value="InterPro"/>
</dbReference>
<dbReference type="Pfam" id="PF00392">
    <property type="entry name" value="GntR"/>
    <property type="match status" value="1"/>
</dbReference>
<dbReference type="Proteomes" id="UP000589984">
    <property type="component" value="Unassembled WGS sequence"/>
</dbReference>
<accession>A0A7Y6VAG8</accession>
<dbReference type="SMART" id="SM00895">
    <property type="entry name" value="FCD"/>
    <property type="match status" value="1"/>
</dbReference>
<dbReference type="RefSeq" id="WP_176305101.1">
    <property type="nucleotide sequence ID" value="NZ_JABWCV010000051.1"/>
</dbReference>
<evidence type="ECO:0000259" key="4">
    <source>
        <dbReference type="PROSITE" id="PS50949"/>
    </source>
</evidence>
<sequence>MEIQHRSASLRYQVQDALRKEIIAGRLKPGERLVEKMLCAELGVSRTSLREALRGLEAEGLVALVPHRGAVVASVELDDARQIYQVRGVLEAQAVRNFVVHANDSDIRELRSTLDELSDKLQGMESSSLEGFSGSEVLNVKRKFYSIIFGIKENSIVRDILEMLNNRISLLRALSLGRPGRLKYTLSELTDIVEAIEQRDERRASTAALSHIDSAEKNVLSLLKQQETELQSKKA</sequence>
<dbReference type="PROSITE" id="PS50949">
    <property type="entry name" value="HTH_GNTR"/>
    <property type="match status" value="1"/>
</dbReference>
<comment type="caution">
    <text evidence="5">The sequence shown here is derived from an EMBL/GenBank/DDBJ whole genome shotgun (WGS) entry which is preliminary data.</text>
</comment>
<evidence type="ECO:0000313" key="6">
    <source>
        <dbReference type="Proteomes" id="UP000589984"/>
    </source>
</evidence>
<keyword evidence="1" id="KW-0805">Transcription regulation</keyword>
<dbReference type="PANTHER" id="PTHR43537:SF24">
    <property type="entry name" value="GLUCONATE OPERON TRANSCRIPTIONAL REPRESSOR"/>
    <property type="match status" value="1"/>
</dbReference>
<dbReference type="CDD" id="cd07377">
    <property type="entry name" value="WHTH_GntR"/>
    <property type="match status" value="1"/>
</dbReference>
<name>A0A7Y6VAG8_9GAMM</name>
<dbReference type="AlphaFoldDB" id="A0A7Y6VAG8"/>
<dbReference type="InterPro" id="IPR036390">
    <property type="entry name" value="WH_DNA-bd_sf"/>
</dbReference>
<dbReference type="SMART" id="SM00345">
    <property type="entry name" value="HTH_GNTR"/>
    <property type="match status" value="1"/>
</dbReference>
<reference evidence="5 6" key="1">
    <citation type="submission" date="2020-06" db="EMBL/GenBank/DDBJ databases">
        <title>Halomonas sp. QX-1 draft genome sequence.</title>
        <authorList>
            <person name="Qiu X."/>
        </authorList>
    </citation>
    <scope>NUCLEOTIDE SEQUENCE [LARGE SCALE GENOMIC DNA]</scope>
    <source>
        <strain evidence="5 6">QX-1</strain>
    </source>
</reference>
<proteinExistence type="predicted"/>
<dbReference type="PRINTS" id="PR00035">
    <property type="entry name" value="HTHGNTR"/>
</dbReference>